<evidence type="ECO:0000256" key="2">
    <source>
        <dbReference type="ARBA" id="ARBA00022692"/>
    </source>
</evidence>
<dbReference type="EMBL" id="GBRD01003831">
    <property type="protein sequence ID" value="JAG61990.1"/>
    <property type="molecule type" value="Transcribed_RNA"/>
</dbReference>
<evidence type="ECO:0000256" key="3">
    <source>
        <dbReference type="ARBA" id="ARBA00022989"/>
    </source>
</evidence>
<keyword evidence="3 6" id="KW-1133">Transmembrane helix</keyword>
<dbReference type="SUPFAM" id="SSF48652">
    <property type="entry name" value="Tetraspanin"/>
    <property type="match status" value="1"/>
</dbReference>
<dbReference type="InterPro" id="IPR018499">
    <property type="entry name" value="Tetraspanin/Peripherin"/>
</dbReference>
<accession>A0A0A9YSY1</accession>
<keyword evidence="2 6" id="KW-0812">Transmembrane</keyword>
<dbReference type="EMBL" id="GBHO01009406">
    <property type="protein sequence ID" value="JAG34198.1"/>
    <property type="molecule type" value="Transcribed_RNA"/>
</dbReference>
<feature type="region of interest" description="Disordered" evidence="5">
    <location>
        <begin position="202"/>
        <end position="277"/>
    </location>
</feature>
<gene>
    <name evidence="7" type="primary">RRBP1</name>
    <name evidence="7" type="ORF">CM83_100419</name>
</gene>
<feature type="non-terminal residue" evidence="7">
    <location>
        <position position="277"/>
    </location>
</feature>
<reference evidence="7" key="1">
    <citation type="journal article" date="2014" name="PLoS ONE">
        <title>Transcriptome-Based Identification of ABC Transporters in the Western Tarnished Plant Bug Lygus hesperus.</title>
        <authorList>
            <person name="Hull J.J."/>
            <person name="Chaney K."/>
            <person name="Geib S.M."/>
            <person name="Fabrick J.A."/>
            <person name="Brent C.S."/>
            <person name="Walsh D."/>
            <person name="Lavine L.C."/>
        </authorList>
    </citation>
    <scope>NUCLEOTIDE SEQUENCE</scope>
</reference>
<organism evidence="7">
    <name type="scientific">Lygus hesperus</name>
    <name type="common">Western plant bug</name>
    <dbReference type="NCBI Taxonomy" id="30085"/>
    <lineage>
        <taxon>Eukaryota</taxon>
        <taxon>Metazoa</taxon>
        <taxon>Ecdysozoa</taxon>
        <taxon>Arthropoda</taxon>
        <taxon>Hexapoda</taxon>
        <taxon>Insecta</taxon>
        <taxon>Pterygota</taxon>
        <taxon>Neoptera</taxon>
        <taxon>Paraneoptera</taxon>
        <taxon>Hemiptera</taxon>
        <taxon>Heteroptera</taxon>
        <taxon>Panheteroptera</taxon>
        <taxon>Cimicomorpha</taxon>
        <taxon>Miridae</taxon>
        <taxon>Mirini</taxon>
        <taxon>Lygus</taxon>
    </lineage>
</organism>
<reference evidence="8" key="3">
    <citation type="submission" date="2014-09" db="EMBL/GenBank/DDBJ databases">
        <authorList>
            <person name="Magalhaes I.L.F."/>
            <person name="Oliveira U."/>
            <person name="Santos F.R."/>
            <person name="Vidigal T.H.D.A."/>
            <person name="Brescovit A.D."/>
            <person name="Santos A.J."/>
        </authorList>
    </citation>
    <scope>NUCLEOTIDE SEQUENCE</scope>
</reference>
<feature type="transmembrane region" description="Helical" evidence="6">
    <location>
        <begin position="41"/>
        <end position="66"/>
    </location>
</feature>
<evidence type="ECO:0000256" key="1">
    <source>
        <dbReference type="ARBA" id="ARBA00004141"/>
    </source>
</evidence>
<dbReference type="AlphaFoldDB" id="A0A0A9YSY1"/>
<protein>
    <submittedName>
        <fullName evidence="7">Ribosome-binding protein 1</fullName>
    </submittedName>
</protein>
<sequence length="277" mass="30071">QAFGYDRRAKNFILATCAIAVTTIGLGTLGFLTIQRQTKTLAIFYSICLCVSATIFFVLGTLLFMVDNKFTDTVYSSLKMALNNETNVIPKRTLQRSDLNKIEQQNKCCGVSGYEEVYRKGKFPDSCCEKPIIGRYKMCTMNNAYEVTCDVKLTGPLHNVLIGTGTVLLLFAIYLVVVTAASVFEIRAIVKRKRVEGTGELKSVAEGNQGETMSVGSNQGQKKDAGSNQDQNIGAGSNQGRKISTESNQGQKKVKGSKQDQDIGAESNQGQKIGAGS</sequence>
<feature type="compositionally biased region" description="Polar residues" evidence="5">
    <location>
        <begin position="209"/>
        <end position="251"/>
    </location>
</feature>
<evidence type="ECO:0000256" key="5">
    <source>
        <dbReference type="SAM" id="MobiDB-lite"/>
    </source>
</evidence>
<evidence type="ECO:0000313" key="8">
    <source>
        <dbReference type="EMBL" id="JAG61990.1"/>
    </source>
</evidence>
<feature type="transmembrane region" description="Helical" evidence="6">
    <location>
        <begin position="160"/>
        <end position="184"/>
    </location>
</feature>
<evidence type="ECO:0000256" key="6">
    <source>
        <dbReference type="SAM" id="Phobius"/>
    </source>
</evidence>
<reference evidence="7" key="2">
    <citation type="submission" date="2014-07" db="EMBL/GenBank/DDBJ databases">
        <authorList>
            <person name="Hull J."/>
        </authorList>
    </citation>
    <scope>NUCLEOTIDE SEQUENCE</scope>
</reference>
<dbReference type="Pfam" id="PF00335">
    <property type="entry name" value="Tetraspanin"/>
    <property type="match status" value="1"/>
</dbReference>
<comment type="subcellular location">
    <subcellularLocation>
        <location evidence="1">Membrane</location>
        <topology evidence="1">Multi-pass membrane protein</topology>
    </subcellularLocation>
</comment>
<dbReference type="GO" id="GO:0016020">
    <property type="term" value="C:membrane"/>
    <property type="evidence" value="ECO:0007669"/>
    <property type="project" value="UniProtKB-SubCell"/>
</dbReference>
<dbReference type="InterPro" id="IPR008952">
    <property type="entry name" value="Tetraspanin_EC2_sf"/>
</dbReference>
<evidence type="ECO:0000313" key="7">
    <source>
        <dbReference type="EMBL" id="JAG34198.1"/>
    </source>
</evidence>
<proteinExistence type="predicted"/>
<dbReference type="Gene3D" id="1.10.1450.10">
    <property type="entry name" value="Tetraspanin"/>
    <property type="match status" value="1"/>
</dbReference>
<evidence type="ECO:0000256" key="4">
    <source>
        <dbReference type="ARBA" id="ARBA00023136"/>
    </source>
</evidence>
<name>A0A0A9YSY1_LYGHE</name>
<feature type="non-terminal residue" evidence="7">
    <location>
        <position position="1"/>
    </location>
</feature>
<keyword evidence="4 6" id="KW-0472">Membrane</keyword>
<feature type="transmembrane region" description="Helical" evidence="6">
    <location>
        <begin position="12"/>
        <end position="34"/>
    </location>
</feature>